<organism evidence="1 2">
    <name type="scientific">Melipona bicolor</name>
    <dbReference type="NCBI Taxonomy" id="60889"/>
    <lineage>
        <taxon>Eukaryota</taxon>
        <taxon>Metazoa</taxon>
        <taxon>Ecdysozoa</taxon>
        <taxon>Arthropoda</taxon>
        <taxon>Hexapoda</taxon>
        <taxon>Insecta</taxon>
        <taxon>Pterygota</taxon>
        <taxon>Neoptera</taxon>
        <taxon>Endopterygota</taxon>
        <taxon>Hymenoptera</taxon>
        <taxon>Apocrita</taxon>
        <taxon>Aculeata</taxon>
        <taxon>Apoidea</taxon>
        <taxon>Anthophila</taxon>
        <taxon>Apidae</taxon>
        <taxon>Melipona</taxon>
    </lineage>
</organism>
<comment type="caution">
    <text evidence="1">The sequence shown here is derived from an EMBL/GenBank/DDBJ whole genome shotgun (WGS) entry which is preliminary data.</text>
</comment>
<keyword evidence="2" id="KW-1185">Reference proteome</keyword>
<accession>A0AA40GGK3</accession>
<reference evidence="1" key="1">
    <citation type="submission" date="2021-10" db="EMBL/GenBank/DDBJ databases">
        <title>Melipona bicolor Genome sequencing and assembly.</title>
        <authorList>
            <person name="Araujo N.S."/>
            <person name="Arias M.C."/>
        </authorList>
    </citation>
    <scope>NUCLEOTIDE SEQUENCE</scope>
    <source>
        <strain evidence="1">USP_2M_L1-L4_2017</strain>
        <tissue evidence="1">Whole body</tissue>
    </source>
</reference>
<dbReference type="AlphaFoldDB" id="A0AA40GGK3"/>
<dbReference type="Proteomes" id="UP001177670">
    <property type="component" value="Unassembled WGS sequence"/>
</dbReference>
<sequence>YLISDIAYVEKKYLERRHSTSVTFKSLVLKVKRSYLKRNRCKTGPKEETSFSVQQAVTSDVHTSV</sequence>
<proteinExistence type="predicted"/>
<evidence type="ECO:0000313" key="1">
    <source>
        <dbReference type="EMBL" id="KAK1137431.1"/>
    </source>
</evidence>
<gene>
    <name evidence="1" type="ORF">K0M31_001941</name>
</gene>
<dbReference type="EMBL" id="JAHYIQ010000001">
    <property type="protein sequence ID" value="KAK1137431.1"/>
    <property type="molecule type" value="Genomic_DNA"/>
</dbReference>
<evidence type="ECO:0000313" key="2">
    <source>
        <dbReference type="Proteomes" id="UP001177670"/>
    </source>
</evidence>
<protein>
    <submittedName>
        <fullName evidence="1">Uncharacterized protein</fullName>
    </submittedName>
</protein>
<feature type="non-terminal residue" evidence="1">
    <location>
        <position position="1"/>
    </location>
</feature>
<name>A0AA40GGK3_9HYME</name>